<dbReference type="GO" id="GO:0046983">
    <property type="term" value="F:protein dimerization activity"/>
    <property type="evidence" value="ECO:0007669"/>
    <property type="project" value="InterPro"/>
</dbReference>
<dbReference type="Pfam" id="PF00891">
    <property type="entry name" value="Methyltransf_2"/>
    <property type="match status" value="1"/>
</dbReference>
<feature type="active site" description="Proton acceptor" evidence="4">
    <location>
        <position position="266"/>
    </location>
</feature>
<evidence type="ECO:0000313" key="7">
    <source>
        <dbReference type="EMBL" id="KAJ4973395.1"/>
    </source>
</evidence>
<keyword evidence="8" id="KW-1185">Reference proteome</keyword>
<keyword evidence="2" id="KW-0808">Transferase</keyword>
<dbReference type="InterPro" id="IPR016461">
    <property type="entry name" value="COMT-like"/>
</dbReference>
<dbReference type="SUPFAM" id="SSF53335">
    <property type="entry name" value="S-adenosyl-L-methionine-dependent methyltransferases"/>
    <property type="match status" value="1"/>
</dbReference>
<keyword evidence="1" id="KW-0489">Methyltransferase</keyword>
<dbReference type="PIRSF" id="PIRSF005739">
    <property type="entry name" value="O-mtase"/>
    <property type="match status" value="1"/>
</dbReference>
<evidence type="ECO:0000256" key="1">
    <source>
        <dbReference type="ARBA" id="ARBA00022603"/>
    </source>
</evidence>
<dbReference type="InterPro" id="IPR036390">
    <property type="entry name" value="WH_DNA-bd_sf"/>
</dbReference>
<dbReference type="InterPro" id="IPR036388">
    <property type="entry name" value="WH-like_DNA-bd_sf"/>
</dbReference>
<dbReference type="AlphaFoldDB" id="A0A9Q0QVK2"/>
<reference evidence="7" key="1">
    <citation type="journal article" date="2023" name="Plant J.">
        <title>The genome of the king protea, Protea cynaroides.</title>
        <authorList>
            <person name="Chang J."/>
            <person name="Duong T.A."/>
            <person name="Schoeman C."/>
            <person name="Ma X."/>
            <person name="Roodt D."/>
            <person name="Barker N."/>
            <person name="Li Z."/>
            <person name="Van de Peer Y."/>
            <person name="Mizrachi E."/>
        </authorList>
    </citation>
    <scope>NUCLEOTIDE SEQUENCE</scope>
    <source>
        <tissue evidence="7">Young leaves</tissue>
    </source>
</reference>
<dbReference type="Pfam" id="PF08100">
    <property type="entry name" value="Dimerisation"/>
    <property type="match status" value="1"/>
</dbReference>
<dbReference type="Gene3D" id="1.10.10.10">
    <property type="entry name" value="Winged helix-like DNA-binding domain superfamily/Winged helix DNA-binding domain"/>
    <property type="match status" value="1"/>
</dbReference>
<dbReference type="InterPro" id="IPR001077">
    <property type="entry name" value="COMT_C"/>
</dbReference>
<protein>
    <submittedName>
        <fullName evidence="7">Uncharacterized protein</fullName>
    </submittedName>
</protein>
<gene>
    <name evidence="7" type="ORF">NE237_006569</name>
</gene>
<proteinExistence type="predicted"/>
<dbReference type="OrthoDB" id="1606438at2759"/>
<dbReference type="FunFam" id="1.10.10.10:FF:000357">
    <property type="entry name" value="Caffeic acid 3-O-methyltransferase"/>
    <property type="match status" value="1"/>
</dbReference>
<dbReference type="EMBL" id="JAMYWD010000004">
    <property type="protein sequence ID" value="KAJ4973395.1"/>
    <property type="molecule type" value="Genomic_DNA"/>
</dbReference>
<evidence type="ECO:0000259" key="6">
    <source>
        <dbReference type="Pfam" id="PF08100"/>
    </source>
</evidence>
<accession>A0A9Q0QVK2</accession>
<dbReference type="InterPro" id="IPR012967">
    <property type="entry name" value="COMT_dimerisation"/>
</dbReference>
<evidence type="ECO:0000256" key="3">
    <source>
        <dbReference type="ARBA" id="ARBA00022691"/>
    </source>
</evidence>
<feature type="domain" description="O-methyltransferase dimerisation" evidence="6">
    <location>
        <begin position="21"/>
        <end position="114"/>
    </location>
</feature>
<organism evidence="7 8">
    <name type="scientific">Protea cynaroides</name>
    <dbReference type="NCBI Taxonomy" id="273540"/>
    <lineage>
        <taxon>Eukaryota</taxon>
        <taxon>Viridiplantae</taxon>
        <taxon>Streptophyta</taxon>
        <taxon>Embryophyta</taxon>
        <taxon>Tracheophyta</taxon>
        <taxon>Spermatophyta</taxon>
        <taxon>Magnoliopsida</taxon>
        <taxon>Proteales</taxon>
        <taxon>Proteaceae</taxon>
        <taxon>Protea</taxon>
    </lineage>
</organism>
<sequence length="359" mass="39370">MSNIESQSKNSNEEEDCLFAMKLASASVLPMVLRAAIELDLLEILAKAGAGNLLSPSEIASLLPTQNPDAPVMVDRILRLLSSYSILTCSLATDENGGVTRLYGLAPVSKFLVSNEEEASFAPFAFFLQEKAIIESWYHLKDAVLEGGTPFEKAHGTNLFSYLSQEPKFNKVFNTAMYNASKVTMKKVLETYKGFEGLKEVVDVGGGYGVTLNLIISKYPTIKGINFDLPHVVKAAPSYPGVEHVEGDMFINVPKGDAIFVKWLLHAMDDEKCLKLLKNFWKALPDTGKVIAVESVVPEAPKSNLLVHNVLQMDLLTLALPGGKERTEKEFEAMAKGAGFAGLKIVCQVYSYSVIEFYK</sequence>
<keyword evidence="3" id="KW-0949">S-adenosyl-L-methionine</keyword>
<dbReference type="Gene3D" id="3.40.50.150">
    <property type="entry name" value="Vaccinia Virus protein VP39"/>
    <property type="match status" value="1"/>
</dbReference>
<evidence type="ECO:0000313" key="8">
    <source>
        <dbReference type="Proteomes" id="UP001141806"/>
    </source>
</evidence>
<dbReference type="FunFam" id="3.40.50.150:FF:000061">
    <property type="entry name" value="Caffeic acid O-methyltransferase"/>
    <property type="match status" value="1"/>
</dbReference>
<evidence type="ECO:0000259" key="5">
    <source>
        <dbReference type="Pfam" id="PF00891"/>
    </source>
</evidence>
<evidence type="ECO:0000256" key="4">
    <source>
        <dbReference type="PIRSR" id="PIRSR005739-1"/>
    </source>
</evidence>
<name>A0A9Q0QVK2_9MAGN</name>
<comment type="caution">
    <text evidence="7">The sequence shown here is derived from an EMBL/GenBank/DDBJ whole genome shotgun (WGS) entry which is preliminary data.</text>
</comment>
<dbReference type="PANTHER" id="PTHR11746">
    <property type="entry name" value="O-METHYLTRANSFERASE"/>
    <property type="match status" value="1"/>
</dbReference>
<evidence type="ECO:0000256" key="2">
    <source>
        <dbReference type="ARBA" id="ARBA00022679"/>
    </source>
</evidence>
<dbReference type="PROSITE" id="PS51683">
    <property type="entry name" value="SAM_OMT_II"/>
    <property type="match status" value="1"/>
</dbReference>
<dbReference type="SUPFAM" id="SSF46785">
    <property type="entry name" value="Winged helix' DNA-binding domain"/>
    <property type="match status" value="1"/>
</dbReference>
<dbReference type="Proteomes" id="UP001141806">
    <property type="component" value="Unassembled WGS sequence"/>
</dbReference>
<dbReference type="GO" id="GO:0008171">
    <property type="term" value="F:O-methyltransferase activity"/>
    <property type="evidence" value="ECO:0007669"/>
    <property type="project" value="InterPro"/>
</dbReference>
<dbReference type="GO" id="GO:0032259">
    <property type="term" value="P:methylation"/>
    <property type="evidence" value="ECO:0007669"/>
    <property type="project" value="UniProtKB-KW"/>
</dbReference>
<dbReference type="InterPro" id="IPR029063">
    <property type="entry name" value="SAM-dependent_MTases_sf"/>
</dbReference>
<feature type="domain" description="O-methyltransferase C-terminal" evidence="5">
    <location>
        <begin position="137"/>
        <end position="341"/>
    </location>
</feature>